<proteinExistence type="predicted"/>
<dbReference type="AlphaFoldDB" id="A0A9X5AV99"/>
<dbReference type="RefSeq" id="WP_155481605.1">
    <property type="nucleotide sequence ID" value="NZ_WNKV01000030.1"/>
</dbReference>
<dbReference type="Proteomes" id="UP000438991">
    <property type="component" value="Unassembled WGS sequence"/>
</dbReference>
<feature type="region of interest" description="Disordered" evidence="1">
    <location>
        <begin position="101"/>
        <end position="140"/>
    </location>
</feature>
<comment type="caution">
    <text evidence="2">The sequence shown here is derived from an EMBL/GenBank/DDBJ whole genome shotgun (WGS) entry which is preliminary data.</text>
</comment>
<dbReference type="EMBL" id="WNKV01000030">
    <property type="protein sequence ID" value="MTW19354.1"/>
    <property type="molecule type" value="Genomic_DNA"/>
</dbReference>
<feature type="compositionally biased region" description="Low complexity" evidence="1">
    <location>
        <begin position="127"/>
        <end position="140"/>
    </location>
</feature>
<evidence type="ECO:0000313" key="2">
    <source>
        <dbReference type="EMBL" id="MTW19354.1"/>
    </source>
</evidence>
<evidence type="ECO:0000256" key="1">
    <source>
        <dbReference type="SAM" id="MobiDB-lite"/>
    </source>
</evidence>
<evidence type="ECO:0000313" key="3">
    <source>
        <dbReference type="Proteomes" id="UP000438991"/>
    </source>
</evidence>
<gene>
    <name evidence="2" type="ORF">GJ689_24485</name>
</gene>
<name>A0A9X5AV99_9BRAD</name>
<sequence>MQVIVLVADRTVVVDGLPLRIESFPPSDAHQIQWHGDDLAGAIVGGAAAGTFRNPARIKPWLDAWQAELGRRLEASHEAEASDVIRWEDWVEAEEARLAAERAAEQAEEERLTAFRAQAEQAEEAQRAAAQAPAPAEGAP</sequence>
<feature type="compositionally biased region" description="Basic and acidic residues" evidence="1">
    <location>
        <begin position="101"/>
        <end position="113"/>
    </location>
</feature>
<organism evidence="2 3">
    <name type="scientific">Rhodoplanes serenus</name>
    <dbReference type="NCBI Taxonomy" id="200615"/>
    <lineage>
        <taxon>Bacteria</taxon>
        <taxon>Pseudomonadati</taxon>
        <taxon>Pseudomonadota</taxon>
        <taxon>Alphaproteobacteria</taxon>
        <taxon>Hyphomicrobiales</taxon>
        <taxon>Nitrobacteraceae</taxon>
        <taxon>Rhodoplanes</taxon>
    </lineage>
</organism>
<protein>
    <submittedName>
        <fullName evidence="2">Uncharacterized protein</fullName>
    </submittedName>
</protein>
<reference evidence="2 3" key="1">
    <citation type="submission" date="2019-11" db="EMBL/GenBank/DDBJ databases">
        <title>Whole-genome sequence of Rhodoplanes serenus DSM 18633, type strain.</title>
        <authorList>
            <person name="Kyndt J.A."/>
            <person name="Meyer T.E."/>
        </authorList>
    </citation>
    <scope>NUCLEOTIDE SEQUENCE [LARGE SCALE GENOMIC DNA]</scope>
    <source>
        <strain evidence="2 3">DSM 18633</strain>
    </source>
</reference>
<accession>A0A9X5AV99</accession>